<accession>A0A2P5DGB2</accession>
<feature type="non-terminal residue" evidence="1">
    <location>
        <position position="1"/>
    </location>
</feature>
<dbReference type="EMBL" id="JXTB01000040">
    <property type="protein sequence ID" value="PON72328.1"/>
    <property type="molecule type" value="Genomic_DNA"/>
</dbReference>
<reference evidence="2" key="1">
    <citation type="submission" date="2016-06" db="EMBL/GenBank/DDBJ databases">
        <title>Parallel loss of symbiosis genes in relatives of nitrogen-fixing non-legume Parasponia.</title>
        <authorList>
            <person name="Van Velzen R."/>
            <person name="Holmer R."/>
            <person name="Bu F."/>
            <person name="Rutten L."/>
            <person name="Van Zeijl A."/>
            <person name="Liu W."/>
            <person name="Santuari L."/>
            <person name="Cao Q."/>
            <person name="Sharma T."/>
            <person name="Shen D."/>
            <person name="Roswanjaya Y."/>
            <person name="Wardhani T."/>
            <person name="Kalhor M.S."/>
            <person name="Jansen J."/>
            <person name="Van den Hoogen J."/>
            <person name="Gungor B."/>
            <person name="Hartog M."/>
            <person name="Hontelez J."/>
            <person name="Verver J."/>
            <person name="Yang W.-C."/>
            <person name="Schijlen E."/>
            <person name="Repin R."/>
            <person name="Schilthuizen M."/>
            <person name="Schranz E."/>
            <person name="Heidstra R."/>
            <person name="Miyata K."/>
            <person name="Fedorova E."/>
            <person name="Kohlen W."/>
            <person name="Bisseling T."/>
            <person name="Smit S."/>
            <person name="Geurts R."/>
        </authorList>
    </citation>
    <scope>NUCLEOTIDE SEQUENCE [LARGE SCALE GENOMIC DNA]</scope>
    <source>
        <strain evidence="2">cv. WU1-14</strain>
    </source>
</reference>
<organism evidence="1 2">
    <name type="scientific">Parasponia andersonii</name>
    <name type="common">Sponia andersonii</name>
    <dbReference type="NCBI Taxonomy" id="3476"/>
    <lineage>
        <taxon>Eukaryota</taxon>
        <taxon>Viridiplantae</taxon>
        <taxon>Streptophyta</taxon>
        <taxon>Embryophyta</taxon>
        <taxon>Tracheophyta</taxon>
        <taxon>Spermatophyta</taxon>
        <taxon>Magnoliopsida</taxon>
        <taxon>eudicotyledons</taxon>
        <taxon>Gunneridae</taxon>
        <taxon>Pentapetalae</taxon>
        <taxon>rosids</taxon>
        <taxon>fabids</taxon>
        <taxon>Rosales</taxon>
        <taxon>Cannabaceae</taxon>
        <taxon>Parasponia</taxon>
    </lineage>
</organism>
<evidence type="ECO:0000313" key="2">
    <source>
        <dbReference type="Proteomes" id="UP000237105"/>
    </source>
</evidence>
<comment type="caution">
    <text evidence="1">The sequence shown here is derived from an EMBL/GenBank/DDBJ whole genome shotgun (WGS) entry which is preliminary data.</text>
</comment>
<proteinExistence type="predicted"/>
<name>A0A2P5DGB2_PARAD</name>
<keyword evidence="2" id="KW-1185">Reference proteome</keyword>
<evidence type="ECO:0000313" key="1">
    <source>
        <dbReference type="EMBL" id="PON72328.1"/>
    </source>
</evidence>
<sequence length="76" mass="8204">LTITLSARRTSPCEVSLADNVALTFIAVSHIWTTEIGVAEDDATKLDFQTLLCRLTFYGHAADTSGCVSIPLIFSD</sequence>
<gene>
    <name evidence="1" type="ORF">PanWU01x14_067190</name>
</gene>
<dbReference type="Proteomes" id="UP000237105">
    <property type="component" value="Unassembled WGS sequence"/>
</dbReference>
<protein>
    <submittedName>
        <fullName evidence="1">Uncharacterized protein</fullName>
    </submittedName>
</protein>
<dbReference type="AlphaFoldDB" id="A0A2P5DGB2"/>